<dbReference type="Proteomes" id="UP000245765">
    <property type="component" value="Unassembled WGS sequence"/>
</dbReference>
<comment type="similarity">
    <text evidence="1 2">Belongs to the small heat shock protein (HSP20) family.</text>
</comment>
<feature type="domain" description="SHSP" evidence="4">
    <location>
        <begin position="47"/>
        <end position="163"/>
    </location>
</feature>
<accession>A0A317FA67</accession>
<dbReference type="EMBL" id="QGNA01000004">
    <property type="protein sequence ID" value="PWS35353.1"/>
    <property type="molecule type" value="Genomic_DNA"/>
</dbReference>
<dbReference type="Gene3D" id="2.60.40.790">
    <property type="match status" value="1"/>
</dbReference>
<gene>
    <name evidence="5" type="ORF">DFH01_17125</name>
</gene>
<dbReference type="Pfam" id="PF00011">
    <property type="entry name" value="HSP20"/>
    <property type="match status" value="1"/>
</dbReference>
<evidence type="ECO:0000256" key="3">
    <source>
        <dbReference type="SAM" id="MobiDB-lite"/>
    </source>
</evidence>
<evidence type="ECO:0000256" key="1">
    <source>
        <dbReference type="PROSITE-ProRule" id="PRU00285"/>
    </source>
</evidence>
<name>A0A317FA67_9PROT</name>
<proteinExistence type="inferred from homology"/>
<protein>
    <submittedName>
        <fullName evidence="5">Hsp20/alpha crystallin family protein</fullName>
    </submittedName>
</protein>
<feature type="region of interest" description="Disordered" evidence="3">
    <location>
        <begin position="1"/>
        <end position="25"/>
    </location>
</feature>
<dbReference type="InterPro" id="IPR031107">
    <property type="entry name" value="Small_HSP"/>
</dbReference>
<dbReference type="PANTHER" id="PTHR11527">
    <property type="entry name" value="HEAT-SHOCK PROTEIN 20 FAMILY MEMBER"/>
    <property type="match status" value="1"/>
</dbReference>
<evidence type="ECO:0000313" key="5">
    <source>
        <dbReference type="EMBL" id="PWS35353.1"/>
    </source>
</evidence>
<dbReference type="AlphaFoldDB" id="A0A317FA67"/>
<dbReference type="SUPFAM" id="SSF49764">
    <property type="entry name" value="HSP20-like chaperones"/>
    <property type="match status" value="1"/>
</dbReference>
<dbReference type="PROSITE" id="PS01031">
    <property type="entry name" value="SHSP"/>
    <property type="match status" value="1"/>
</dbReference>
<sequence>MSSSSSNQNPNQPRSGDNDPFLSLRRGMDRLFDQVMGGWGGMPAPFTGTGVLTPKVDVAETPQGLEVTAELPGIEPKDVQIDLQDDVLTLRAERSSEKKEEDKDKRWHIVERQSGTYLRRFALPFEPEADKVEASFDKGVLHIRIPRPTQAKPQARRIEVRGG</sequence>
<keyword evidence="6" id="KW-1185">Reference proteome</keyword>
<dbReference type="OrthoDB" id="9808910at2"/>
<evidence type="ECO:0000256" key="2">
    <source>
        <dbReference type="RuleBase" id="RU003616"/>
    </source>
</evidence>
<reference evidence="6" key="1">
    <citation type="submission" date="2018-05" db="EMBL/GenBank/DDBJ databases">
        <authorList>
            <person name="Du Z."/>
            <person name="Wang X."/>
        </authorList>
    </citation>
    <scope>NUCLEOTIDE SEQUENCE [LARGE SCALE GENOMIC DNA]</scope>
    <source>
        <strain evidence="6">CQN31</strain>
    </source>
</reference>
<dbReference type="CDD" id="cd06464">
    <property type="entry name" value="ACD_sHsps-like"/>
    <property type="match status" value="1"/>
</dbReference>
<evidence type="ECO:0000313" key="6">
    <source>
        <dbReference type="Proteomes" id="UP000245765"/>
    </source>
</evidence>
<dbReference type="InterPro" id="IPR008978">
    <property type="entry name" value="HSP20-like_chaperone"/>
</dbReference>
<organism evidence="5 6">
    <name type="scientific">Falsiroseomonas bella</name>
    <dbReference type="NCBI Taxonomy" id="2184016"/>
    <lineage>
        <taxon>Bacteria</taxon>
        <taxon>Pseudomonadati</taxon>
        <taxon>Pseudomonadota</taxon>
        <taxon>Alphaproteobacteria</taxon>
        <taxon>Acetobacterales</taxon>
        <taxon>Roseomonadaceae</taxon>
        <taxon>Falsiroseomonas</taxon>
    </lineage>
</organism>
<evidence type="ECO:0000259" key="4">
    <source>
        <dbReference type="PROSITE" id="PS01031"/>
    </source>
</evidence>
<feature type="compositionally biased region" description="Low complexity" evidence="3">
    <location>
        <begin position="1"/>
        <end position="13"/>
    </location>
</feature>
<dbReference type="RefSeq" id="WP_109871720.1">
    <property type="nucleotide sequence ID" value="NZ_QGNA01000004.1"/>
</dbReference>
<comment type="caution">
    <text evidence="5">The sequence shown here is derived from an EMBL/GenBank/DDBJ whole genome shotgun (WGS) entry which is preliminary data.</text>
</comment>
<dbReference type="InterPro" id="IPR002068">
    <property type="entry name" value="A-crystallin/Hsp20_dom"/>
</dbReference>